<evidence type="ECO:0000313" key="3">
    <source>
        <dbReference type="Proteomes" id="UP000327013"/>
    </source>
</evidence>
<reference evidence="2 3" key="1">
    <citation type="submission" date="2019-06" db="EMBL/GenBank/DDBJ databases">
        <title>A chromosomal-level reference genome of Carpinus fangiana (Coryloideae, Betulaceae).</title>
        <authorList>
            <person name="Yang X."/>
            <person name="Wang Z."/>
            <person name="Zhang L."/>
            <person name="Hao G."/>
            <person name="Liu J."/>
            <person name="Yang Y."/>
        </authorList>
    </citation>
    <scope>NUCLEOTIDE SEQUENCE [LARGE SCALE GENOMIC DNA]</scope>
    <source>
        <strain evidence="2">Cfa_2016G</strain>
        <tissue evidence="2">Leaf</tissue>
    </source>
</reference>
<dbReference type="Pfam" id="PF16594">
    <property type="entry name" value="ATP-synt_Z"/>
    <property type="match status" value="1"/>
</dbReference>
<name>A0A5N6QJG2_9ROSI</name>
<organism evidence="2 3">
    <name type="scientific">Carpinus fangiana</name>
    <dbReference type="NCBI Taxonomy" id="176857"/>
    <lineage>
        <taxon>Eukaryota</taxon>
        <taxon>Viridiplantae</taxon>
        <taxon>Streptophyta</taxon>
        <taxon>Embryophyta</taxon>
        <taxon>Tracheophyta</taxon>
        <taxon>Spermatophyta</taxon>
        <taxon>Magnoliopsida</taxon>
        <taxon>eudicotyledons</taxon>
        <taxon>Gunneridae</taxon>
        <taxon>Pentapetalae</taxon>
        <taxon>rosids</taxon>
        <taxon>fabids</taxon>
        <taxon>Fagales</taxon>
        <taxon>Betulaceae</taxon>
        <taxon>Carpinus</taxon>
    </lineage>
</organism>
<dbReference type="AlphaFoldDB" id="A0A5N6QJG2"/>
<proteinExistence type="predicted"/>
<gene>
    <name evidence="2" type="ORF">FH972_003750</name>
</gene>
<keyword evidence="1" id="KW-0812">Transmembrane</keyword>
<dbReference type="OrthoDB" id="1423823at2759"/>
<evidence type="ECO:0000256" key="1">
    <source>
        <dbReference type="SAM" id="Phobius"/>
    </source>
</evidence>
<keyword evidence="1" id="KW-1133">Transmembrane helix</keyword>
<dbReference type="PANTHER" id="PTHR35165">
    <property type="entry name" value="OS08G0113900 PROTEIN"/>
    <property type="match status" value="1"/>
</dbReference>
<evidence type="ECO:0000313" key="2">
    <source>
        <dbReference type="EMBL" id="KAE7999305.1"/>
    </source>
</evidence>
<dbReference type="PANTHER" id="PTHR35165:SF1">
    <property type="entry name" value="OS04G0577375 PROTEIN"/>
    <property type="match status" value="1"/>
</dbReference>
<accession>A0A5N6QJG2</accession>
<feature type="transmembrane region" description="Helical" evidence="1">
    <location>
        <begin position="56"/>
        <end position="77"/>
    </location>
</feature>
<dbReference type="InterPro" id="IPR032238">
    <property type="entry name" value="ATP-synth_Z"/>
</dbReference>
<keyword evidence="1" id="KW-0472">Membrane</keyword>
<sequence>MGLLKEVGDHDHKENQEIRLKTCIVYNSWSLMVSMIGGLTLGWWEYEYHSTNSQLWMVPFGLILLLTPLLVWFSVFVSDICSSEVVGARLPIASEPVRQPRDAVCDDPER</sequence>
<dbReference type="Proteomes" id="UP000327013">
    <property type="component" value="Chromosome 1"/>
</dbReference>
<keyword evidence="3" id="KW-1185">Reference proteome</keyword>
<dbReference type="EMBL" id="CM017321">
    <property type="protein sequence ID" value="KAE7999305.1"/>
    <property type="molecule type" value="Genomic_DNA"/>
</dbReference>
<protein>
    <submittedName>
        <fullName evidence="2">Uncharacterized protein</fullName>
    </submittedName>
</protein>
<feature type="transmembrane region" description="Helical" evidence="1">
    <location>
        <begin position="23"/>
        <end position="44"/>
    </location>
</feature>